<evidence type="ECO:0000313" key="2">
    <source>
        <dbReference type="Proteomes" id="UP001401887"/>
    </source>
</evidence>
<reference evidence="1 2" key="1">
    <citation type="submission" date="2024-02" db="EMBL/GenBank/DDBJ databases">
        <title>Deinococcus carri NBRC 110142.</title>
        <authorList>
            <person name="Ichikawa N."/>
            <person name="Katano-Makiyama Y."/>
            <person name="Hidaka K."/>
        </authorList>
    </citation>
    <scope>NUCLEOTIDE SEQUENCE [LARGE SCALE GENOMIC DNA]</scope>
    <source>
        <strain evidence="1 2">NBRC 110142</strain>
    </source>
</reference>
<organism evidence="1 2">
    <name type="scientific">Deinococcus carri</name>
    <dbReference type="NCBI Taxonomy" id="1211323"/>
    <lineage>
        <taxon>Bacteria</taxon>
        <taxon>Thermotogati</taxon>
        <taxon>Deinococcota</taxon>
        <taxon>Deinococci</taxon>
        <taxon>Deinococcales</taxon>
        <taxon>Deinococcaceae</taxon>
        <taxon>Deinococcus</taxon>
    </lineage>
</organism>
<dbReference type="CDD" id="cd05403">
    <property type="entry name" value="NT_KNTase_like"/>
    <property type="match status" value="1"/>
</dbReference>
<name>A0ABP9WA60_9DEIO</name>
<protein>
    <recommendedName>
        <fullName evidence="3">Polymerase nucleotidyl transferase domain-containing protein</fullName>
    </recommendedName>
</protein>
<comment type="caution">
    <text evidence="1">The sequence shown here is derived from an EMBL/GenBank/DDBJ whole genome shotgun (WGS) entry which is preliminary data.</text>
</comment>
<gene>
    <name evidence="1" type="ORF">Dcar01_02986</name>
</gene>
<dbReference type="EMBL" id="BAABRP010000015">
    <property type="protein sequence ID" value="GAA5514231.1"/>
    <property type="molecule type" value="Genomic_DNA"/>
</dbReference>
<dbReference type="SUPFAM" id="SSF81301">
    <property type="entry name" value="Nucleotidyltransferase"/>
    <property type="match status" value="1"/>
</dbReference>
<dbReference type="InterPro" id="IPR043519">
    <property type="entry name" value="NT_sf"/>
</dbReference>
<proteinExistence type="predicted"/>
<keyword evidence="2" id="KW-1185">Reference proteome</keyword>
<evidence type="ECO:0008006" key="3">
    <source>
        <dbReference type="Google" id="ProtNLM"/>
    </source>
</evidence>
<accession>A0ABP9WA60</accession>
<evidence type="ECO:0000313" key="1">
    <source>
        <dbReference type="EMBL" id="GAA5514231.1"/>
    </source>
</evidence>
<dbReference type="RefSeq" id="WP_345466681.1">
    <property type="nucleotide sequence ID" value="NZ_BAABRP010000015.1"/>
</dbReference>
<dbReference type="Gene3D" id="3.30.460.10">
    <property type="entry name" value="Beta Polymerase, domain 2"/>
    <property type="match status" value="1"/>
</dbReference>
<sequence length="225" mass="25347">MTFRMPDLTFVQHDLHRRLLVEEVARAVEAGALGVLLCGSVARGTARPTSDLDLRLYWTQARPFETEERAGVLLERHGHTLTRAREQVEAGGAALYAWAASRVLHDPSGELTRLGREAVTRLAAYRTPPAQRQALRHWLAATLRKLDGASAEQAAFLVHTNTWKLAEALCAVNDRPSPPATLMWETLPSLPQQPEGHWRRVLLLEGAEVRQETFREVTDWLLRRL</sequence>
<dbReference type="Proteomes" id="UP001401887">
    <property type="component" value="Unassembled WGS sequence"/>
</dbReference>